<proteinExistence type="predicted"/>
<keyword evidence="2" id="KW-1185">Reference proteome</keyword>
<gene>
    <name evidence="1" type="ORF">NUW54_g8343</name>
</gene>
<sequence>MAQLARFQDLPVELLPLVLQHVVRPSHLTALCLVNKSFYTFAVPLLYERVFIYAWHKEGKIKVIKLFRSDSTWETAVHALDAEQMLTSMGAVIRDFPKALQSEEHDTILELCLNGIRNCVDLKACTWTRHGSLTSRVLETLVECPRLSELEVNGQHNNYYDPRILPRFTHLRKLSLIMPSGGSHLQGKLSLVLKSILTLNASVEQSSTRVTDGVLHQIAPHMPNLEYLYLVGCPKVTHEGLWAVLSSIYKGIVGLGLEGVSTAFDMALFSERCNRAGALTRLRSITLTVDEHTSLAQWQQHVITLLANAPLQQFHLSTVGGHVNHRLSDDFCQAIVNAHGSRLTRFSVHRMRMSLDAIAYICAHCTALQQLFIVVAQQDLGALGPCLARAPNLRAIHVNRPLDYGSEDVPKPSYDKILDIVRQCRPTVKQFGFNTRVFQVERSAKVNADGSVTTDVTLSPYENPEIPEQFLVVRT</sequence>
<name>A0ACC1PG08_9APHY</name>
<dbReference type="EMBL" id="JANSHE010002567">
    <property type="protein sequence ID" value="KAJ2990895.1"/>
    <property type="molecule type" value="Genomic_DNA"/>
</dbReference>
<organism evidence="1 2">
    <name type="scientific">Trametes sanguinea</name>
    <dbReference type="NCBI Taxonomy" id="158606"/>
    <lineage>
        <taxon>Eukaryota</taxon>
        <taxon>Fungi</taxon>
        <taxon>Dikarya</taxon>
        <taxon>Basidiomycota</taxon>
        <taxon>Agaricomycotina</taxon>
        <taxon>Agaricomycetes</taxon>
        <taxon>Polyporales</taxon>
        <taxon>Polyporaceae</taxon>
        <taxon>Trametes</taxon>
    </lineage>
</organism>
<protein>
    <submittedName>
        <fullName evidence="1">Uncharacterized protein</fullName>
    </submittedName>
</protein>
<comment type="caution">
    <text evidence="1">The sequence shown here is derived from an EMBL/GenBank/DDBJ whole genome shotgun (WGS) entry which is preliminary data.</text>
</comment>
<evidence type="ECO:0000313" key="1">
    <source>
        <dbReference type="EMBL" id="KAJ2990895.1"/>
    </source>
</evidence>
<accession>A0ACC1PG08</accession>
<dbReference type="Proteomes" id="UP001144978">
    <property type="component" value="Unassembled WGS sequence"/>
</dbReference>
<evidence type="ECO:0000313" key="2">
    <source>
        <dbReference type="Proteomes" id="UP001144978"/>
    </source>
</evidence>
<reference evidence="1" key="1">
    <citation type="submission" date="2022-08" db="EMBL/GenBank/DDBJ databases">
        <title>Genome Sequence of Pycnoporus sanguineus.</title>
        <authorList>
            <person name="Buettner E."/>
        </authorList>
    </citation>
    <scope>NUCLEOTIDE SEQUENCE</scope>
    <source>
        <strain evidence="1">CG-C14</strain>
    </source>
</reference>